<comment type="subcellular location">
    <subcellularLocation>
        <location evidence="1">Cell membrane</location>
        <topology evidence="1">Multi-pass membrane protein</topology>
    </subcellularLocation>
</comment>
<dbReference type="InterPro" id="IPR006685">
    <property type="entry name" value="MscS_channel_2nd"/>
</dbReference>
<dbReference type="SUPFAM" id="SSF82689">
    <property type="entry name" value="Mechanosensitive channel protein MscS (YggB), C-terminal domain"/>
    <property type="match status" value="1"/>
</dbReference>
<feature type="transmembrane region" description="Helical" evidence="7">
    <location>
        <begin position="86"/>
        <end position="105"/>
    </location>
</feature>
<proteinExistence type="inferred from homology"/>
<evidence type="ECO:0000259" key="8">
    <source>
        <dbReference type="Pfam" id="PF00924"/>
    </source>
</evidence>
<evidence type="ECO:0000256" key="5">
    <source>
        <dbReference type="ARBA" id="ARBA00022989"/>
    </source>
</evidence>
<keyword evidence="4 7" id="KW-0812">Transmembrane</keyword>
<evidence type="ECO:0000256" key="1">
    <source>
        <dbReference type="ARBA" id="ARBA00004651"/>
    </source>
</evidence>
<keyword evidence="3" id="KW-1003">Cell membrane</keyword>
<dbReference type="PANTHER" id="PTHR30460">
    <property type="entry name" value="MODERATE CONDUCTANCE MECHANOSENSITIVE CHANNEL YBIO"/>
    <property type="match status" value="1"/>
</dbReference>
<gene>
    <name evidence="11" type="ORF">ACFSUC_11380</name>
</gene>
<feature type="domain" description="Mechanosensitive ion channel MscS" evidence="8">
    <location>
        <begin position="131"/>
        <end position="195"/>
    </location>
</feature>
<dbReference type="Pfam" id="PF21082">
    <property type="entry name" value="MS_channel_3rd"/>
    <property type="match status" value="1"/>
</dbReference>
<evidence type="ECO:0000313" key="11">
    <source>
        <dbReference type="EMBL" id="MFD2672201.1"/>
    </source>
</evidence>
<evidence type="ECO:0000256" key="2">
    <source>
        <dbReference type="ARBA" id="ARBA00008017"/>
    </source>
</evidence>
<dbReference type="Pfam" id="PF21088">
    <property type="entry name" value="MS_channel_1st"/>
    <property type="match status" value="1"/>
</dbReference>
<comment type="similarity">
    <text evidence="2">Belongs to the MscS (TC 1.A.23) family.</text>
</comment>
<dbReference type="InterPro" id="IPR023408">
    <property type="entry name" value="MscS_beta-dom_sf"/>
</dbReference>
<dbReference type="SUPFAM" id="SSF50182">
    <property type="entry name" value="Sm-like ribonucleoproteins"/>
    <property type="match status" value="1"/>
</dbReference>
<evidence type="ECO:0000256" key="7">
    <source>
        <dbReference type="SAM" id="Phobius"/>
    </source>
</evidence>
<dbReference type="SUPFAM" id="SSF82861">
    <property type="entry name" value="Mechanosensitive channel protein MscS (YggB), transmembrane region"/>
    <property type="match status" value="1"/>
</dbReference>
<dbReference type="InterPro" id="IPR045276">
    <property type="entry name" value="YbiO_bact"/>
</dbReference>
<dbReference type="EMBL" id="JBHUMM010000025">
    <property type="protein sequence ID" value="MFD2672201.1"/>
    <property type="molecule type" value="Genomic_DNA"/>
</dbReference>
<dbReference type="Pfam" id="PF00924">
    <property type="entry name" value="MS_channel_2nd"/>
    <property type="match status" value="1"/>
</dbReference>
<dbReference type="InterPro" id="IPR049278">
    <property type="entry name" value="MS_channel_C"/>
</dbReference>
<dbReference type="InterPro" id="IPR011066">
    <property type="entry name" value="MscS_channel_C_sf"/>
</dbReference>
<evidence type="ECO:0000256" key="3">
    <source>
        <dbReference type="ARBA" id="ARBA00022475"/>
    </source>
</evidence>
<feature type="transmembrane region" description="Helical" evidence="7">
    <location>
        <begin position="33"/>
        <end position="54"/>
    </location>
</feature>
<keyword evidence="12" id="KW-1185">Reference proteome</keyword>
<name>A0ABW5RBW8_9BACL</name>
<keyword evidence="6 7" id="KW-0472">Membrane</keyword>
<comment type="caution">
    <text evidence="11">The sequence shown here is derived from an EMBL/GenBank/DDBJ whole genome shotgun (WGS) entry which is preliminary data.</text>
</comment>
<dbReference type="InterPro" id="IPR049142">
    <property type="entry name" value="MS_channel_1st"/>
</dbReference>
<feature type="transmembrane region" description="Helical" evidence="7">
    <location>
        <begin position="111"/>
        <end position="133"/>
    </location>
</feature>
<dbReference type="Proteomes" id="UP001597497">
    <property type="component" value="Unassembled WGS sequence"/>
</dbReference>
<evidence type="ECO:0000256" key="4">
    <source>
        <dbReference type="ARBA" id="ARBA00022692"/>
    </source>
</evidence>
<dbReference type="InterPro" id="IPR011014">
    <property type="entry name" value="MscS_channel_TM-2"/>
</dbReference>
<evidence type="ECO:0000259" key="9">
    <source>
        <dbReference type="Pfam" id="PF21082"/>
    </source>
</evidence>
<dbReference type="Gene3D" id="1.10.287.1260">
    <property type="match status" value="1"/>
</dbReference>
<evidence type="ECO:0000259" key="10">
    <source>
        <dbReference type="Pfam" id="PF21088"/>
    </source>
</evidence>
<keyword evidence="5 7" id="KW-1133">Transmembrane helix</keyword>
<evidence type="ECO:0000256" key="6">
    <source>
        <dbReference type="ARBA" id="ARBA00023136"/>
    </source>
</evidence>
<protein>
    <submittedName>
        <fullName evidence="11">Mechanosensitive ion channel family protein</fullName>
    </submittedName>
</protein>
<dbReference type="RefSeq" id="WP_379929727.1">
    <property type="nucleotide sequence ID" value="NZ_JBHUMM010000025.1"/>
</dbReference>
<dbReference type="Gene3D" id="2.30.30.60">
    <property type="match status" value="1"/>
</dbReference>
<sequence length="303" mass="33928">MYWFATAAETENKANNESIQDQLMNYFQDPSRWMNMLGVIVKIVVIFIAAKIVIKISKRMIQLMLEDREKKHFKLDARRSNTIGKLVGNVITYTINFIAILLILSQLNFDLMPLLAGAGVLGLAIGFGAQNLVRDVITGFFIIFEDQFAVGDIIQTGQFKGTVEEIGLRITKIKNWTGEIHYIPNGSITEVTNFSINNSISVVDVSVAYEVDVDTAIEVIKATAMQVYENNDNMVKEPDVLGVQSLGASDVVIRVLAECKPYTHFAVARQMNAEMKKALDAKGIEIPYPRLVTYHRQEETETA</sequence>
<dbReference type="InterPro" id="IPR010920">
    <property type="entry name" value="LSM_dom_sf"/>
</dbReference>
<accession>A0ABW5RBW8</accession>
<dbReference type="PANTHER" id="PTHR30460:SF0">
    <property type="entry name" value="MODERATE CONDUCTANCE MECHANOSENSITIVE CHANNEL YBIO"/>
    <property type="match status" value="1"/>
</dbReference>
<organism evidence="11 12">
    <name type="scientific">Marinicrinis sediminis</name>
    <dbReference type="NCBI Taxonomy" id="1652465"/>
    <lineage>
        <taxon>Bacteria</taxon>
        <taxon>Bacillati</taxon>
        <taxon>Bacillota</taxon>
        <taxon>Bacilli</taxon>
        <taxon>Bacillales</taxon>
        <taxon>Paenibacillaceae</taxon>
    </lineage>
</organism>
<dbReference type="Gene3D" id="3.30.70.100">
    <property type="match status" value="1"/>
</dbReference>
<reference evidence="12" key="1">
    <citation type="journal article" date="2019" name="Int. J. Syst. Evol. Microbiol.">
        <title>The Global Catalogue of Microorganisms (GCM) 10K type strain sequencing project: providing services to taxonomists for standard genome sequencing and annotation.</title>
        <authorList>
            <consortium name="The Broad Institute Genomics Platform"/>
            <consortium name="The Broad Institute Genome Sequencing Center for Infectious Disease"/>
            <person name="Wu L."/>
            <person name="Ma J."/>
        </authorList>
    </citation>
    <scope>NUCLEOTIDE SEQUENCE [LARGE SCALE GENOMIC DNA]</scope>
    <source>
        <strain evidence="12">KCTC 33676</strain>
    </source>
</reference>
<feature type="domain" description="Mechanosensitive ion channel transmembrane helices 2/3" evidence="10">
    <location>
        <begin position="89"/>
        <end position="130"/>
    </location>
</feature>
<evidence type="ECO:0000313" key="12">
    <source>
        <dbReference type="Proteomes" id="UP001597497"/>
    </source>
</evidence>
<feature type="domain" description="Mechanosensitive ion channel MscS C-terminal" evidence="9">
    <location>
        <begin position="202"/>
        <end position="286"/>
    </location>
</feature>